<dbReference type="AlphaFoldDB" id="A0AAU9U0L4"/>
<dbReference type="Proteomes" id="UP001153954">
    <property type="component" value="Unassembled WGS sequence"/>
</dbReference>
<evidence type="ECO:0000313" key="4">
    <source>
        <dbReference type="Proteomes" id="UP001153954"/>
    </source>
</evidence>
<reference evidence="3" key="1">
    <citation type="submission" date="2022-03" db="EMBL/GenBank/DDBJ databases">
        <authorList>
            <person name="Tunstrom K."/>
        </authorList>
    </citation>
    <scope>NUCLEOTIDE SEQUENCE</scope>
</reference>
<evidence type="ECO:0000256" key="2">
    <source>
        <dbReference type="SAM" id="MobiDB-lite"/>
    </source>
</evidence>
<gene>
    <name evidence="3" type="ORF">EEDITHA_LOCUS7471</name>
</gene>
<dbReference type="GO" id="GO:0043565">
    <property type="term" value="F:sequence-specific DNA binding"/>
    <property type="evidence" value="ECO:0007669"/>
    <property type="project" value="InterPro"/>
</dbReference>
<name>A0AAU9U0L4_EUPED</name>
<feature type="compositionally biased region" description="Basic and acidic residues" evidence="2">
    <location>
        <begin position="47"/>
        <end position="56"/>
    </location>
</feature>
<keyword evidence="1" id="KW-0238">DNA-binding</keyword>
<organism evidence="3 4">
    <name type="scientific">Euphydryas editha</name>
    <name type="common">Edith's checkerspot</name>
    <dbReference type="NCBI Taxonomy" id="104508"/>
    <lineage>
        <taxon>Eukaryota</taxon>
        <taxon>Metazoa</taxon>
        <taxon>Ecdysozoa</taxon>
        <taxon>Arthropoda</taxon>
        <taxon>Hexapoda</taxon>
        <taxon>Insecta</taxon>
        <taxon>Pterygota</taxon>
        <taxon>Neoptera</taxon>
        <taxon>Endopterygota</taxon>
        <taxon>Lepidoptera</taxon>
        <taxon>Glossata</taxon>
        <taxon>Ditrysia</taxon>
        <taxon>Papilionoidea</taxon>
        <taxon>Nymphalidae</taxon>
        <taxon>Nymphalinae</taxon>
        <taxon>Euphydryas</taxon>
    </lineage>
</organism>
<dbReference type="Gene3D" id="1.10.10.10">
    <property type="entry name" value="Winged helix-like DNA-binding domain superfamily/Winged helix DNA-binding domain"/>
    <property type="match status" value="1"/>
</dbReference>
<comment type="caution">
    <text evidence="3">The sequence shown here is derived from an EMBL/GenBank/DDBJ whole genome shotgun (WGS) entry which is preliminary data.</text>
</comment>
<accession>A0AAU9U0L4</accession>
<dbReference type="InterPro" id="IPR036388">
    <property type="entry name" value="WH-like_DNA-bd_sf"/>
</dbReference>
<proteinExistence type="predicted"/>
<evidence type="ECO:0000256" key="1">
    <source>
        <dbReference type="ARBA" id="ARBA00023125"/>
    </source>
</evidence>
<dbReference type="EMBL" id="CAKOGL010000011">
    <property type="protein sequence ID" value="CAH2091623.1"/>
    <property type="molecule type" value="Genomic_DNA"/>
</dbReference>
<sequence>MASKTVSDKAKWRRRKCSKNAYEDNDCASLAWLLNFRLDEIINVKVPDDEPEEPKVPDSPSTTKKPPYTYPELIERALRENGELTVSAIYQWIS</sequence>
<feature type="region of interest" description="Disordered" evidence="2">
    <location>
        <begin position="47"/>
        <end position="68"/>
    </location>
</feature>
<dbReference type="InterPro" id="IPR001766">
    <property type="entry name" value="Fork_head_dom"/>
</dbReference>
<protein>
    <submittedName>
        <fullName evidence="3">Uncharacterized protein</fullName>
    </submittedName>
</protein>
<dbReference type="PRINTS" id="PR00053">
    <property type="entry name" value="FORKHEAD"/>
</dbReference>
<evidence type="ECO:0000313" key="3">
    <source>
        <dbReference type="EMBL" id="CAH2091623.1"/>
    </source>
</evidence>
<keyword evidence="4" id="KW-1185">Reference proteome</keyword>
<dbReference type="GO" id="GO:0003700">
    <property type="term" value="F:DNA-binding transcription factor activity"/>
    <property type="evidence" value="ECO:0007669"/>
    <property type="project" value="InterPro"/>
</dbReference>
<feature type="compositionally biased region" description="Low complexity" evidence="2">
    <location>
        <begin position="58"/>
        <end position="68"/>
    </location>
</feature>